<organism evidence="12 13">
    <name type="scientific">Vagococcus acidifermentans</name>
    <dbReference type="NCBI Taxonomy" id="564710"/>
    <lineage>
        <taxon>Bacteria</taxon>
        <taxon>Bacillati</taxon>
        <taxon>Bacillota</taxon>
        <taxon>Bacilli</taxon>
        <taxon>Lactobacillales</taxon>
        <taxon>Enterococcaceae</taxon>
        <taxon>Vagococcus</taxon>
    </lineage>
</organism>
<feature type="binding site" evidence="9">
    <location>
        <position position="85"/>
    </location>
    <ligand>
        <name>NADP(+)</name>
        <dbReference type="ChEBI" id="CHEBI:58349"/>
    </ligand>
</feature>
<dbReference type="InterPro" id="IPR013708">
    <property type="entry name" value="Shikimate_DH-bd_N"/>
</dbReference>
<feature type="active site" description="Proton acceptor" evidence="9">
    <location>
        <position position="73"/>
    </location>
</feature>
<keyword evidence="2 9" id="KW-0028">Amino-acid biosynthesis</keyword>
<evidence type="ECO:0000313" key="13">
    <source>
        <dbReference type="Proteomes" id="UP000286773"/>
    </source>
</evidence>
<comment type="catalytic activity">
    <reaction evidence="9">
        <text>shikimate + NADP(+) = 3-dehydroshikimate + NADPH + H(+)</text>
        <dbReference type="Rhea" id="RHEA:17737"/>
        <dbReference type="ChEBI" id="CHEBI:15378"/>
        <dbReference type="ChEBI" id="CHEBI:16630"/>
        <dbReference type="ChEBI" id="CHEBI:36208"/>
        <dbReference type="ChEBI" id="CHEBI:57783"/>
        <dbReference type="ChEBI" id="CHEBI:58349"/>
        <dbReference type="EC" id="1.1.1.25"/>
    </reaction>
</comment>
<protein>
    <recommendedName>
        <fullName evidence="9">Shikimate dehydrogenase (NADP(+))</fullName>
        <shortName evidence="9">SDH</shortName>
        <ecNumber evidence="9">1.1.1.25</ecNumber>
    </recommendedName>
</protein>
<dbReference type="GO" id="GO:0050661">
    <property type="term" value="F:NADP binding"/>
    <property type="evidence" value="ECO:0007669"/>
    <property type="project" value="InterPro"/>
</dbReference>
<dbReference type="RefSeq" id="WP_126814989.1">
    <property type="nucleotide sequence ID" value="NZ_NGKC01000020.1"/>
</dbReference>
<feature type="binding site" evidence="9">
    <location>
        <begin position="22"/>
        <end position="24"/>
    </location>
    <ligand>
        <name>shikimate</name>
        <dbReference type="ChEBI" id="CHEBI:36208"/>
    </ligand>
</feature>
<evidence type="ECO:0000259" key="11">
    <source>
        <dbReference type="Pfam" id="PF18317"/>
    </source>
</evidence>
<comment type="similarity">
    <text evidence="9">Belongs to the shikimate dehydrogenase family.</text>
</comment>
<keyword evidence="3 9" id="KW-0521">NADP</keyword>
<dbReference type="GO" id="GO:0004764">
    <property type="term" value="F:shikimate 3-dehydrogenase (NADP+) activity"/>
    <property type="evidence" value="ECO:0007669"/>
    <property type="project" value="UniProtKB-UniRule"/>
</dbReference>
<evidence type="ECO:0000256" key="3">
    <source>
        <dbReference type="ARBA" id="ARBA00022857"/>
    </source>
</evidence>
<comment type="catalytic activity">
    <reaction evidence="7">
        <text>shikimate + NAD(+) = 3-dehydroshikimate + NADH + H(+)</text>
        <dbReference type="Rhea" id="RHEA:17741"/>
        <dbReference type="ChEBI" id="CHEBI:15378"/>
        <dbReference type="ChEBI" id="CHEBI:16630"/>
        <dbReference type="ChEBI" id="CHEBI:36208"/>
        <dbReference type="ChEBI" id="CHEBI:57540"/>
        <dbReference type="ChEBI" id="CHEBI:57945"/>
    </reaction>
</comment>
<evidence type="ECO:0000256" key="4">
    <source>
        <dbReference type="ARBA" id="ARBA00023002"/>
    </source>
</evidence>
<dbReference type="SUPFAM" id="SSF53223">
    <property type="entry name" value="Aminoacid dehydrogenase-like, N-terminal domain"/>
    <property type="match status" value="1"/>
</dbReference>
<sequence length="292" mass="31929">MKQDISGYTRLAAVIATPIKHSLSPLIHNTAFQELGIDAVYLAFDVEPARFEHVFDSIRDLNMLGVNLSMPYKEPAYRLADELSEAARLIGAVNTIVNQNGRLTGYNTDGEGFVNSLKEARINVTGKRVTVLGAGGAAKAIISQLALTGVEAVDVFKRMDDKFFEIQKGFDTLSEYTGVPVRLHDFYRTDEMSAAIAESHLLVNATQVGMYPETGACPLADAEVLHPDLAVADLIYHPQETQLLQLASARGCRTVNGIGMLIHQAAVAFELWTGRKMPVDSVKQVILKQLQN</sequence>
<comment type="catalytic activity">
    <reaction evidence="6">
        <text>L-quinate + NAD(+) = 3-dehydroquinate + NADH + H(+)</text>
        <dbReference type="Rhea" id="RHEA:22364"/>
        <dbReference type="ChEBI" id="CHEBI:15378"/>
        <dbReference type="ChEBI" id="CHEBI:29751"/>
        <dbReference type="ChEBI" id="CHEBI:32364"/>
        <dbReference type="ChEBI" id="CHEBI:57540"/>
        <dbReference type="ChEBI" id="CHEBI:57945"/>
        <dbReference type="EC" id="1.1.1.24"/>
    </reaction>
</comment>
<feature type="binding site" evidence="9">
    <location>
        <position position="236"/>
    </location>
    <ligand>
        <name>shikimate</name>
        <dbReference type="ChEBI" id="CHEBI:36208"/>
    </ligand>
</feature>
<name>A0A430AMX2_9ENTE</name>
<accession>A0A430AMX2</accession>
<dbReference type="GO" id="GO:0052734">
    <property type="term" value="F:shikimate 3-dehydrogenase (NAD+) activity"/>
    <property type="evidence" value="ECO:0007669"/>
    <property type="project" value="RHEA"/>
</dbReference>
<feature type="binding site" evidence="9">
    <location>
        <begin position="133"/>
        <end position="137"/>
    </location>
    <ligand>
        <name>NADP(+)</name>
        <dbReference type="ChEBI" id="CHEBI:58349"/>
    </ligand>
</feature>
<evidence type="ECO:0000256" key="9">
    <source>
        <dbReference type="HAMAP-Rule" id="MF_00222"/>
    </source>
</evidence>
<dbReference type="GO" id="GO:0030266">
    <property type="term" value="F:quinate 3-dehydrogenase (NAD+) activity"/>
    <property type="evidence" value="ECO:0007669"/>
    <property type="project" value="UniProtKB-EC"/>
</dbReference>
<dbReference type="Pfam" id="PF18317">
    <property type="entry name" value="SDH_C"/>
    <property type="match status" value="1"/>
</dbReference>
<dbReference type="OrthoDB" id="9792692at2"/>
<dbReference type="Pfam" id="PF08501">
    <property type="entry name" value="Shikimate_dh_N"/>
    <property type="match status" value="1"/>
</dbReference>
<dbReference type="EMBL" id="NGKC01000020">
    <property type="protein sequence ID" value="RSU09313.1"/>
    <property type="molecule type" value="Genomic_DNA"/>
</dbReference>
<dbReference type="CDD" id="cd01065">
    <property type="entry name" value="NAD_bind_Shikimate_DH"/>
    <property type="match status" value="1"/>
</dbReference>
<feature type="binding site" evidence="9">
    <location>
        <position position="69"/>
    </location>
    <ligand>
        <name>shikimate</name>
        <dbReference type="ChEBI" id="CHEBI:36208"/>
    </ligand>
</feature>
<evidence type="ECO:0000259" key="10">
    <source>
        <dbReference type="Pfam" id="PF08501"/>
    </source>
</evidence>
<dbReference type="PANTHER" id="PTHR21089">
    <property type="entry name" value="SHIKIMATE DEHYDROGENASE"/>
    <property type="match status" value="1"/>
</dbReference>
<dbReference type="UniPathway" id="UPA00053">
    <property type="reaction ID" value="UER00087"/>
</dbReference>
<comment type="subunit">
    <text evidence="9">Homodimer.</text>
</comment>
<dbReference type="GO" id="GO:0009073">
    <property type="term" value="P:aromatic amino acid family biosynthetic process"/>
    <property type="evidence" value="ECO:0007669"/>
    <property type="project" value="UniProtKB-KW"/>
</dbReference>
<evidence type="ECO:0000256" key="2">
    <source>
        <dbReference type="ARBA" id="ARBA00022605"/>
    </source>
</evidence>
<dbReference type="InterPro" id="IPR011342">
    <property type="entry name" value="Shikimate_DH"/>
</dbReference>
<feature type="binding site" evidence="9">
    <location>
        <position position="264"/>
    </location>
    <ligand>
        <name>shikimate</name>
        <dbReference type="ChEBI" id="CHEBI:36208"/>
    </ligand>
</feature>
<dbReference type="GO" id="GO:0019632">
    <property type="term" value="P:shikimate metabolic process"/>
    <property type="evidence" value="ECO:0007669"/>
    <property type="project" value="InterPro"/>
</dbReference>
<comment type="function">
    <text evidence="9">Involved in the biosynthesis of the chorismate, which leads to the biosynthesis of aromatic amino acids. Catalyzes the reversible NADPH linked reduction of 3-dehydroshikimate (DHSA) to yield shikimate (SA).</text>
</comment>
<dbReference type="InterPro" id="IPR046346">
    <property type="entry name" value="Aminoacid_DH-like_N_sf"/>
</dbReference>
<dbReference type="InterPro" id="IPR036291">
    <property type="entry name" value="NAD(P)-bd_dom_sf"/>
</dbReference>
<dbReference type="NCBIfam" id="TIGR00507">
    <property type="entry name" value="aroE"/>
    <property type="match status" value="1"/>
</dbReference>
<comment type="pathway">
    <text evidence="8">Aromatic compound metabolism; 3,4-dihydroxybenzoate biosynthesis; 3-dehydroquinate from D-quinate (NAD(+) route).</text>
</comment>
<evidence type="ECO:0000256" key="5">
    <source>
        <dbReference type="ARBA" id="ARBA00023141"/>
    </source>
</evidence>
<feature type="binding site" evidence="9">
    <location>
        <position position="94"/>
    </location>
    <ligand>
        <name>shikimate</name>
        <dbReference type="ChEBI" id="CHEBI:36208"/>
    </ligand>
</feature>
<dbReference type="SUPFAM" id="SSF51735">
    <property type="entry name" value="NAD(P)-binding Rossmann-fold domains"/>
    <property type="match status" value="1"/>
</dbReference>
<keyword evidence="5 9" id="KW-0057">Aromatic amino acid biosynthesis</keyword>
<dbReference type="Proteomes" id="UP000286773">
    <property type="component" value="Unassembled WGS sequence"/>
</dbReference>
<proteinExistence type="inferred from homology"/>
<dbReference type="EC" id="1.1.1.25" evidence="9"/>
<feature type="domain" description="Shikimate dehydrogenase substrate binding N-terminal" evidence="10">
    <location>
        <begin position="14"/>
        <end position="96"/>
    </location>
</feature>
<dbReference type="PANTHER" id="PTHR21089:SF1">
    <property type="entry name" value="BIFUNCTIONAL 3-DEHYDROQUINATE DEHYDRATASE_SHIKIMATE DEHYDROGENASE, CHLOROPLASTIC"/>
    <property type="match status" value="1"/>
</dbReference>
<evidence type="ECO:0000313" key="12">
    <source>
        <dbReference type="EMBL" id="RSU09313.1"/>
    </source>
</evidence>
<feature type="binding site" evidence="9">
    <location>
        <position position="234"/>
    </location>
    <ligand>
        <name>NADP(+)</name>
        <dbReference type="ChEBI" id="CHEBI:58349"/>
    </ligand>
</feature>
<feature type="binding site" evidence="9">
    <location>
        <position position="257"/>
    </location>
    <ligand>
        <name>NADP(+)</name>
        <dbReference type="ChEBI" id="CHEBI:58349"/>
    </ligand>
</feature>
<dbReference type="HAMAP" id="MF_00222">
    <property type="entry name" value="Shikimate_DH_AroE"/>
    <property type="match status" value="1"/>
</dbReference>
<comment type="pathway">
    <text evidence="1 9">Metabolic intermediate biosynthesis; chorismate biosynthesis; chorismate from D-erythrose 4-phosphate and phosphoenolpyruvate: step 4/7.</text>
</comment>
<keyword evidence="4 9" id="KW-0560">Oxidoreductase</keyword>
<dbReference type="Gene3D" id="3.40.50.720">
    <property type="entry name" value="NAD(P)-binding Rossmann-like Domain"/>
    <property type="match status" value="1"/>
</dbReference>
<dbReference type="Gene3D" id="3.40.50.10860">
    <property type="entry name" value="Leucine Dehydrogenase, chain A, domain 1"/>
    <property type="match status" value="1"/>
</dbReference>
<dbReference type="FunFam" id="3.40.50.720:FF:000086">
    <property type="entry name" value="Quinate/shikimate dehydrogenase"/>
    <property type="match status" value="1"/>
</dbReference>
<reference evidence="12 13" key="1">
    <citation type="submission" date="2017-05" db="EMBL/GenBank/DDBJ databases">
        <title>Vagococcus spp. assemblies.</title>
        <authorList>
            <person name="Gulvik C.A."/>
        </authorList>
    </citation>
    <scope>NUCLEOTIDE SEQUENCE [LARGE SCALE GENOMIC DNA]</scope>
    <source>
        <strain evidence="12 13">LMG 24798</strain>
    </source>
</reference>
<comment type="caution">
    <text evidence="9">Lacks conserved residue(s) required for the propagation of feature annotation.</text>
</comment>
<keyword evidence="13" id="KW-1185">Reference proteome</keyword>
<dbReference type="InterPro" id="IPR022893">
    <property type="entry name" value="Shikimate_DH_fam"/>
</dbReference>
<evidence type="ECO:0000256" key="6">
    <source>
        <dbReference type="ARBA" id="ARBA00051639"/>
    </source>
</evidence>
<dbReference type="GO" id="GO:0008652">
    <property type="term" value="P:amino acid biosynthetic process"/>
    <property type="evidence" value="ECO:0007669"/>
    <property type="project" value="UniProtKB-KW"/>
</dbReference>
<dbReference type="NCBIfam" id="NF001319">
    <property type="entry name" value="PRK00258.3-3"/>
    <property type="match status" value="1"/>
</dbReference>
<feature type="domain" description="SDH C-terminal" evidence="11">
    <location>
        <begin position="257"/>
        <end position="287"/>
    </location>
</feature>
<dbReference type="GO" id="GO:0009423">
    <property type="term" value="P:chorismate biosynthetic process"/>
    <property type="evidence" value="ECO:0007669"/>
    <property type="project" value="UniProtKB-UniRule"/>
</dbReference>
<evidence type="ECO:0000256" key="1">
    <source>
        <dbReference type="ARBA" id="ARBA00004871"/>
    </source>
</evidence>
<dbReference type="InterPro" id="IPR041121">
    <property type="entry name" value="SDH_C"/>
</dbReference>
<comment type="caution">
    <text evidence="12">The sequence shown here is derived from an EMBL/GenBank/DDBJ whole genome shotgun (WGS) entry which is preliminary data.</text>
</comment>
<dbReference type="AlphaFoldDB" id="A0A430AMX2"/>
<feature type="binding site" evidence="9">
    <location>
        <position position="109"/>
    </location>
    <ligand>
        <name>shikimate</name>
        <dbReference type="ChEBI" id="CHEBI:36208"/>
    </ligand>
</feature>
<evidence type="ECO:0000256" key="7">
    <source>
        <dbReference type="ARBA" id="ARBA00052329"/>
    </source>
</evidence>
<evidence type="ECO:0000256" key="8">
    <source>
        <dbReference type="ARBA" id="ARBA00060613"/>
    </source>
</evidence>
<gene>
    <name evidence="9" type="primary">aroE</name>
    <name evidence="12" type="ORF">CBF27_12935</name>
</gene>